<dbReference type="InterPro" id="IPR001278">
    <property type="entry name" value="Arg-tRNA-ligase"/>
</dbReference>
<dbReference type="GO" id="GO:0005524">
    <property type="term" value="F:ATP binding"/>
    <property type="evidence" value="ECO:0007669"/>
    <property type="project" value="UniProtKB-UniRule"/>
</dbReference>
<keyword evidence="7 11" id="KW-0067">ATP-binding</keyword>
<dbReference type="InterPro" id="IPR014729">
    <property type="entry name" value="Rossmann-like_a/b/a_fold"/>
</dbReference>
<dbReference type="FunFam" id="1.10.730.10:FF:000006">
    <property type="entry name" value="Arginyl-tRNA synthetase 2, mitochondrial"/>
    <property type="match status" value="1"/>
</dbReference>
<dbReference type="SUPFAM" id="SSF52374">
    <property type="entry name" value="Nucleotidylyl transferase"/>
    <property type="match status" value="1"/>
</dbReference>
<dbReference type="OrthoDB" id="9803211at2"/>
<evidence type="ECO:0000256" key="4">
    <source>
        <dbReference type="ARBA" id="ARBA00022490"/>
    </source>
</evidence>
<keyword evidence="8 11" id="KW-0648">Protein biosynthesis</keyword>
<dbReference type="SUPFAM" id="SSF55190">
    <property type="entry name" value="Arginyl-tRNA synthetase (ArgRS), N-terminal 'additional' domain"/>
    <property type="match status" value="1"/>
</dbReference>
<dbReference type="InterPro" id="IPR008909">
    <property type="entry name" value="DALR_anticod-bd"/>
</dbReference>
<dbReference type="PANTHER" id="PTHR11956:SF5">
    <property type="entry name" value="ARGININE--TRNA LIGASE, CYTOPLASMIC"/>
    <property type="match status" value="1"/>
</dbReference>
<evidence type="ECO:0000256" key="11">
    <source>
        <dbReference type="HAMAP-Rule" id="MF_00123"/>
    </source>
</evidence>
<feature type="short sequence motif" description="'HIGH' region" evidence="11">
    <location>
        <begin position="123"/>
        <end position="133"/>
    </location>
</feature>
<evidence type="ECO:0000313" key="16">
    <source>
        <dbReference type="Proteomes" id="UP000294513"/>
    </source>
</evidence>
<dbReference type="Proteomes" id="UP000294513">
    <property type="component" value="Unassembled WGS sequence"/>
</dbReference>
<keyword evidence="4 11" id="KW-0963">Cytoplasm</keyword>
<dbReference type="FunFam" id="3.40.50.620:FF:000116">
    <property type="entry name" value="Arginine--tRNA ligase"/>
    <property type="match status" value="1"/>
</dbReference>
<keyword evidence="6 11" id="KW-0547">Nucleotide-binding</keyword>
<dbReference type="InterPro" id="IPR009080">
    <property type="entry name" value="tRNAsynth_Ia_anticodon-bd"/>
</dbReference>
<feature type="domain" description="DALR anticodon binding" evidence="13">
    <location>
        <begin position="465"/>
        <end position="581"/>
    </location>
</feature>
<evidence type="ECO:0000256" key="3">
    <source>
        <dbReference type="ARBA" id="ARBA00011245"/>
    </source>
</evidence>
<dbReference type="GO" id="GO:0006420">
    <property type="term" value="P:arginyl-tRNA aminoacylation"/>
    <property type="evidence" value="ECO:0007669"/>
    <property type="project" value="UniProtKB-UniRule"/>
</dbReference>
<comment type="subunit">
    <text evidence="3 11">Monomer.</text>
</comment>
<dbReference type="Pfam" id="PF03485">
    <property type="entry name" value="Arg_tRNA_synt_N"/>
    <property type="match status" value="1"/>
</dbReference>
<dbReference type="PANTHER" id="PTHR11956">
    <property type="entry name" value="ARGINYL-TRNA SYNTHETASE"/>
    <property type="match status" value="1"/>
</dbReference>
<dbReference type="InterPro" id="IPR036695">
    <property type="entry name" value="Arg-tRNA-synth_N_sf"/>
</dbReference>
<comment type="catalytic activity">
    <reaction evidence="10 11">
        <text>tRNA(Arg) + L-arginine + ATP = L-arginyl-tRNA(Arg) + AMP + diphosphate</text>
        <dbReference type="Rhea" id="RHEA:20301"/>
        <dbReference type="Rhea" id="RHEA-COMP:9658"/>
        <dbReference type="Rhea" id="RHEA-COMP:9673"/>
        <dbReference type="ChEBI" id="CHEBI:30616"/>
        <dbReference type="ChEBI" id="CHEBI:32682"/>
        <dbReference type="ChEBI" id="CHEBI:33019"/>
        <dbReference type="ChEBI" id="CHEBI:78442"/>
        <dbReference type="ChEBI" id="CHEBI:78513"/>
        <dbReference type="ChEBI" id="CHEBI:456215"/>
        <dbReference type="EC" id="6.1.1.19"/>
    </reaction>
</comment>
<dbReference type="InterPro" id="IPR035684">
    <property type="entry name" value="ArgRS_core"/>
</dbReference>
<dbReference type="InterPro" id="IPR005148">
    <property type="entry name" value="Arg-tRNA-synth_N"/>
</dbReference>
<dbReference type="CDD" id="cd00671">
    <property type="entry name" value="ArgRS_core"/>
    <property type="match status" value="1"/>
</dbReference>
<evidence type="ECO:0000256" key="7">
    <source>
        <dbReference type="ARBA" id="ARBA00022840"/>
    </source>
</evidence>
<name>A0A4R5C8F6_9ACTN</name>
<keyword evidence="5 11" id="KW-0436">Ligase</keyword>
<sequence length="581" mass="63097">MPDPQLVLATRVQAALSAAFGPSYADADPVIRPSQFADLQANVALPLAKKLGRKPRDVADEIVAHLDVAGVVSDVQVSGPGFVNLTLSDAWITAEVERALADERLGVPVTGRPQRVVVEYSSVNVAKEMHVGHLRSTIVGDAIARILAFLGHDVIRDNHVGDWGTPFGMLIEHLLDLGEDAAARDDSSVHDLTAFYQAARQKFDGDPGFADRSRARVVALQAGDPETLRLWRILVEISKRYFNTVYRRLRVSLTDDDIKGESFYDDLLAPTVQELEDKGIAVISDGALCAFPPGFTGREGEPLPVIIRKRDGGYNYSTTDLATIRYRVDTEHVDRMVYVVGAPQALHFQMVFAVARMAGWLGDEVRAEHAQIGNVLGTDGKILRTRAGGTVKLVELVDEAVERAGAEFDKIDHVEPFDDATRAAIVEAVGVGAVKYADLSVALDSEYIFDFDRMIKFQGKTGPYLQYAAARIRSVFRKGGLAPEDATGPIVLTHPAERALALQLLGFGGVLEQAGETAEPHKLATYVYGVADAFTTFYENCHVLNAPDAETRASRLALCAATLRTLVTGLDLLGVPTPERM</sequence>
<evidence type="ECO:0000256" key="9">
    <source>
        <dbReference type="ARBA" id="ARBA00023146"/>
    </source>
</evidence>
<dbReference type="GO" id="GO:0004814">
    <property type="term" value="F:arginine-tRNA ligase activity"/>
    <property type="evidence" value="ECO:0007669"/>
    <property type="project" value="UniProtKB-UniRule"/>
</dbReference>
<dbReference type="Pfam" id="PF05746">
    <property type="entry name" value="DALR_1"/>
    <property type="match status" value="1"/>
</dbReference>
<evidence type="ECO:0000256" key="5">
    <source>
        <dbReference type="ARBA" id="ARBA00022598"/>
    </source>
</evidence>
<evidence type="ECO:0000256" key="2">
    <source>
        <dbReference type="ARBA" id="ARBA00005594"/>
    </source>
</evidence>
<comment type="subcellular location">
    <subcellularLocation>
        <location evidence="1 11">Cytoplasm</location>
    </subcellularLocation>
</comment>
<evidence type="ECO:0000256" key="8">
    <source>
        <dbReference type="ARBA" id="ARBA00022917"/>
    </source>
</evidence>
<evidence type="ECO:0000256" key="10">
    <source>
        <dbReference type="ARBA" id="ARBA00049339"/>
    </source>
</evidence>
<evidence type="ECO:0000256" key="1">
    <source>
        <dbReference type="ARBA" id="ARBA00004496"/>
    </source>
</evidence>
<evidence type="ECO:0000259" key="14">
    <source>
        <dbReference type="SMART" id="SM01016"/>
    </source>
</evidence>
<dbReference type="EMBL" id="SMKU01000011">
    <property type="protein sequence ID" value="TDD95435.1"/>
    <property type="molecule type" value="Genomic_DNA"/>
</dbReference>
<feature type="domain" description="Arginyl tRNA synthetase N-terminal" evidence="14">
    <location>
        <begin position="6"/>
        <end position="87"/>
    </location>
</feature>
<keyword evidence="16" id="KW-1185">Reference proteome</keyword>
<dbReference type="Gene3D" id="3.40.50.620">
    <property type="entry name" value="HUPs"/>
    <property type="match status" value="1"/>
</dbReference>
<dbReference type="PRINTS" id="PR01038">
    <property type="entry name" value="TRNASYNTHARG"/>
</dbReference>
<dbReference type="GO" id="GO:0005737">
    <property type="term" value="C:cytoplasm"/>
    <property type="evidence" value="ECO:0007669"/>
    <property type="project" value="UniProtKB-SubCell"/>
</dbReference>
<dbReference type="Gene3D" id="3.30.1360.70">
    <property type="entry name" value="Arginyl tRNA synthetase N-terminal domain"/>
    <property type="match status" value="1"/>
</dbReference>
<accession>A0A4R5C8F6</accession>
<dbReference type="SMART" id="SM00836">
    <property type="entry name" value="DALR_1"/>
    <property type="match status" value="1"/>
</dbReference>
<protein>
    <recommendedName>
        <fullName evidence="11">Arginine--tRNA ligase</fullName>
        <ecNumber evidence="11">6.1.1.19</ecNumber>
    </recommendedName>
    <alternativeName>
        <fullName evidence="11">Arginyl-tRNA synthetase</fullName>
        <shortName evidence="11">ArgRS</shortName>
    </alternativeName>
</protein>
<evidence type="ECO:0000259" key="13">
    <source>
        <dbReference type="SMART" id="SM00836"/>
    </source>
</evidence>
<dbReference type="SMART" id="SM01016">
    <property type="entry name" value="Arg_tRNA_synt_N"/>
    <property type="match status" value="1"/>
</dbReference>
<dbReference type="EC" id="6.1.1.19" evidence="11"/>
<comment type="similarity">
    <text evidence="2 11 12">Belongs to the class-I aminoacyl-tRNA synthetase family.</text>
</comment>
<reference evidence="15 16" key="1">
    <citation type="submission" date="2019-03" db="EMBL/GenBank/DDBJ databases">
        <title>Draft genome sequences of novel Actinobacteria.</title>
        <authorList>
            <person name="Sahin N."/>
            <person name="Ay H."/>
            <person name="Saygin H."/>
        </authorList>
    </citation>
    <scope>NUCLEOTIDE SEQUENCE [LARGE SCALE GENOMIC DNA]</scope>
    <source>
        <strain evidence="15 16">H3C3</strain>
    </source>
</reference>
<dbReference type="HAMAP" id="MF_00123">
    <property type="entry name" value="Arg_tRNA_synth"/>
    <property type="match status" value="1"/>
</dbReference>
<evidence type="ECO:0000256" key="12">
    <source>
        <dbReference type="RuleBase" id="RU363038"/>
    </source>
</evidence>
<evidence type="ECO:0000256" key="6">
    <source>
        <dbReference type="ARBA" id="ARBA00022741"/>
    </source>
</evidence>
<keyword evidence="9 11" id="KW-0030">Aminoacyl-tRNA synthetase</keyword>
<organism evidence="15 16">
    <name type="scientific">Actinomadura rubrisoli</name>
    <dbReference type="NCBI Taxonomy" id="2530368"/>
    <lineage>
        <taxon>Bacteria</taxon>
        <taxon>Bacillati</taxon>
        <taxon>Actinomycetota</taxon>
        <taxon>Actinomycetes</taxon>
        <taxon>Streptosporangiales</taxon>
        <taxon>Thermomonosporaceae</taxon>
        <taxon>Actinomadura</taxon>
    </lineage>
</organism>
<gene>
    <name evidence="11" type="primary">argS</name>
    <name evidence="15" type="ORF">E1298_04810</name>
</gene>
<comment type="caution">
    <text evidence="15">The sequence shown here is derived from an EMBL/GenBank/DDBJ whole genome shotgun (WGS) entry which is preliminary data.</text>
</comment>
<dbReference type="Pfam" id="PF00750">
    <property type="entry name" value="tRNA-synt_1d"/>
    <property type="match status" value="1"/>
</dbReference>
<dbReference type="Gene3D" id="1.10.730.10">
    <property type="entry name" value="Isoleucyl-tRNA Synthetase, Domain 1"/>
    <property type="match status" value="1"/>
</dbReference>
<dbReference type="CDD" id="cd07956">
    <property type="entry name" value="Anticodon_Ia_Arg"/>
    <property type="match status" value="1"/>
</dbReference>
<dbReference type="SUPFAM" id="SSF47323">
    <property type="entry name" value="Anticodon-binding domain of a subclass of class I aminoacyl-tRNA synthetases"/>
    <property type="match status" value="1"/>
</dbReference>
<dbReference type="AlphaFoldDB" id="A0A4R5C8F6"/>
<proteinExistence type="inferred from homology"/>
<dbReference type="RefSeq" id="WP_131889527.1">
    <property type="nucleotide sequence ID" value="NZ_SMKU01000011.1"/>
</dbReference>
<dbReference type="NCBIfam" id="TIGR00456">
    <property type="entry name" value="argS"/>
    <property type="match status" value="1"/>
</dbReference>
<evidence type="ECO:0000313" key="15">
    <source>
        <dbReference type="EMBL" id="TDD95435.1"/>
    </source>
</evidence>